<dbReference type="Pfam" id="PF07569">
    <property type="entry name" value="Hira"/>
    <property type="match status" value="1"/>
</dbReference>
<dbReference type="PANTHER" id="PTHR13831:SF0">
    <property type="entry name" value="PROTEIN HIRA"/>
    <property type="match status" value="1"/>
</dbReference>
<keyword evidence="5 11" id="KW-0677">Repeat</keyword>
<dbReference type="PROSITE" id="PS00678">
    <property type="entry name" value="WD_REPEATS_1"/>
    <property type="match status" value="1"/>
</dbReference>
<dbReference type="InterPro" id="IPR020472">
    <property type="entry name" value="WD40_PAC1"/>
</dbReference>
<feature type="domain" description="CAF1B/HIR1 beta-propeller" evidence="14">
    <location>
        <begin position="33"/>
        <end position="216"/>
    </location>
</feature>
<evidence type="ECO:0000313" key="15">
    <source>
        <dbReference type="EMBL" id="OCH87135.1"/>
    </source>
</evidence>
<keyword evidence="8 11" id="KW-0804">Transcription</keyword>
<evidence type="ECO:0000256" key="3">
    <source>
        <dbReference type="ARBA" id="ARBA00022491"/>
    </source>
</evidence>
<keyword evidence="16" id="KW-1185">Reference proteome</keyword>
<dbReference type="CDD" id="cd00200">
    <property type="entry name" value="WD40"/>
    <property type="match status" value="1"/>
</dbReference>
<reference evidence="15 16" key="1">
    <citation type="submission" date="2016-07" db="EMBL/GenBank/DDBJ databases">
        <title>Draft genome of the white-rot fungus Obba rivulosa 3A-2.</title>
        <authorList>
            <consortium name="DOE Joint Genome Institute"/>
            <person name="Miettinen O."/>
            <person name="Riley R."/>
            <person name="Acob R."/>
            <person name="Barry K."/>
            <person name="Cullen D."/>
            <person name="De Vries R."/>
            <person name="Hainaut M."/>
            <person name="Hatakka A."/>
            <person name="Henrissat B."/>
            <person name="Hilden K."/>
            <person name="Kuo R."/>
            <person name="Labutti K."/>
            <person name="Lipzen A."/>
            <person name="Makela M.R."/>
            <person name="Sandor L."/>
            <person name="Spatafora J.W."/>
            <person name="Grigoriev I.V."/>
            <person name="Hibbett D.S."/>
        </authorList>
    </citation>
    <scope>NUCLEOTIDE SEQUENCE [LARGE SCALE GENOMIC DNA]</scope>
    <source>
        <strain evidence="15 16">3A-2</strain>
    </source>
</reference>
<evidence type="ECO:0000256" key="12">
    <source>
        <dbReference type="SAM" id="MobiDB-lite"/>
    </source>
</evidence>
<dbReference type="InterPro" id="IPR011494">
    <property type="entry name" value="HIRA-like_C"/>
</dbReference>
<dbReference type="PRINTS" id="PR00320">
    <property type="entry name" value="GPROTEINBRPT"/>
</dbReference>
<comment type="similarity">
    <text evidence="2 11">Belongs to the WD repeat HIR1 family.</text>
</comment>
<name>A0A8E2AXA7_9APHY</name>
<dbReference type="InterPro" id="IPR019775">
    <property type="entry name" value="WD40_repeat_CS"/>
</dbReference>
<evidence type="ECO:0000256" key="2">
    <source>
        <dbReference type="ARBA" id="ARBA00007306"/>
    </source>
</evidence>
<feature type="repeat" description="WD" evidence="10">
    <location>
        <begin position="172"/>
        <end position="203"/>
    </location>
</feature>
<dbReference type="Proteomes" id="UP000250043">
    <property type="component" value="Unassembled WGS sequence"/>
</dbReference>
<dbReference type="InterPro" id="IPR015943">
    <property type="entry name" value="WD40/YVTN_repeat-like_dom_sf"/>
</dbReference>
<keyword evidence="4 10" id="KW-0853">WD repeat</keyword>
<evidence type="ECO:0000256" key="8">
    <source>
        <dbReference type="ARBA" id="ARBA00023163"/>
    </source>
</evidence>
<feature type="compositionally biased region" description="Basic residues" evidence="12">
    <location>
        <begin position="431"/>
        <end position="440"/>
    </location>
</feature>
<evidence type="ECO:0000256" key="10">
    <source>
        <dbReference type="PROSITE-ProRule" id="PRU00221"/>
    </source>
</evidence>
<dbReference type="InterPro" id="IPR036322">
    <property type="entry name" value="WD40_repeat_dom_sf"/>
</dbReference>
<feature type="repeat" description="WD" evidence="10">
    <location>
        <begin position="25"/>
        <end position="50"/>
    </location>
</feature>
<dbReference type="InterPro" id="IPR001680">
    <property type="entry name" value="WD40_rpt"/>
</dbReference>
<feature type="compositionally biased region" description="Low complexity" evidence="12">
    <location>
        <begin position="501"/>
        <end position="512"/>
    </location>
</feature>
<sequence length="946" mass="102387">MKFTKPAWVMHKDSSMRGESKRLSIFSVHVHPDGSRIATGGLDAKVRIWSTKPMLNEASERSGRPPKSLCTLTMHTGPVLVVRWAHSGRWLASGSDDEIVMIWDLDPTAKGRVWGSDEVNVEGWKPLKRLPGHESDVTDIAWSPEDRYLATAGLDSQVLIWCGYTLERLHKIDQHQGFVKGVCWDPVGEFLATGSDDRSVRIWRTTDWSLEAEVRKPFEHSPGTFFRRLSWSPDGAHITASNATNNEGYVFIAAVISRSTWTSEISLVGHENTVEVAAYNPHIFLRDSSQPVVAANICSVVALGADDRAVSIWQTKSARPLIVAKEVFERQIMDLSWSQDGLTLYAVSSDGTLAVFNFDTDELEGIAPQSAQEQYLKKFGFVPPPLPTGFSHQVPQSSRMTPPPSPSRAQTQTEFGATVNGTDGEQVNKLVAKRKNKKRIQPTLMPSSVPSAAVPSASTAPSSFAGPVAYAGASGGVGAARAFGEVPSASASLPPPPSARPPSSHAHAISPLTSAPFGTTTSSFGDEDVEMFPLDKDTEVRISSLDTSMQGGAKGKRRAEMNDGLVSAKPRTLGGDRVREAVPVKEIVTGSGGGVGGGLGLFSGEPSLISRLPVPSVLTYLKATIEGTEDVFEGRNPEEDGAVEVLFASGGKQTQWLDYLPSPILALAATPMFCAVAMQDGSVNVYSHTGRRLMPTLSIGSACSSLNASRHFLMLLSCTGLLYVWNVKKQCAAFPPVSVSAILGSSPNCTIISTTVRPNGAPVIQLSNGVAHSYDTTLATWIKLTEVWWAEGSDAWQGRQRTTQFASRGVLSALESSINEHTPPADDAEKVRPTWWNAALTLGHLEARLHAAKVLDSPPEYKQTLLLYAKKIADEGFRAKAEELIRELFGPVYWRPGRDEGWSPATLGMSKRDLLKDVLAVFARSKTLAKLALDWQDMLKRAANGE</sequence>
<evidence type="ECO:0000256" key="6">
    <source>
        <dbReference type="ARBA" id="ARBA00022853"/>
    </source>
</evidence>
<dbReference type="AlphaFoldDB" id="A0A8E2AXA7"/>
<dbReference type="PROSITE" id="PS50294">
    <property type="entry name" value="WD_REPEATS_REGION"/>
    <property type="match status" value="4"/>
</dbReference>
<keyword evidence="3 11" id="KW-0678">Repressor</keyword>
<evidence type="ECO:0000256" key="11">
    <source>
        <dbReference type="RuleBase" id="RU364014"/>
    </source>
</evidence>
<dbReference type="SUPFAM" id="SSF50978">
    <property type="entry name" value="WD40 repeat-like"/>
    <property type="match status" value="2"/>
</dbReference>
<dbReference type="GO" id="GO:0005634">
    <property type="term" value="C:nucleus"/>
    <property type="evidence" value="ECO:0007669"/>
    <property type="project" value="UniProtKB-SubCell"/>
</dbReference>
<evidence type="ECO:0000256" key="1">
    <source>
        <dbReference type="ARBA" id="ARBA00004123"/>
    </source>
</evidence>
<dbReference type="GO" id="GO:0031491">
    <property type="term" value="F:nucleosome binding"/>
    <property type="evidence" value="ECO:0007669"/>
    <property type="project" value="TreeGrafter"/>
</dbReference>
<dbReference type="InterPro" id="IPR055410">
    <property type="entry name" value="Beta-prop_CAF1B_HIR1"/>
</dbReference>
<dbReference type="Pfam" id="PF24105">
    <property type="entry name" value="Beta-prop_CAF1B_HIR1"/>
    <property type="match status" value="1"/>
</dbReference>
<dbReference type="OrthoDB" id="1741719at2759"/>
<evidence type="ECO:0000259" key="14">
    <source>
        <dbReference type="Pfam" id="PF24105"/>
    </source>
</evidence>
<comment type="function">
    <text evidence="11">Required for replication-independent chromatin assembly and for the periodic repression of histone gene transcription during the cell cycle.</text>
</comment>
<feature type="repeat" description="WD" evidence="10">
    <location>
        <begin position="130"/>
        <end position="161"/>
    </location>
</feature>
<feature type="compositionally biased region" description="Low complexity" evidence="12">
    <location>
        <begin position="446"/>
        <end position="461"/>
    </location>
</feature>
<dbReference type="Gene3D" id="2.130.10.10">
    <property type="entry name" value="YVTN repeat-like/Quinoprotein amine dehydrogenase"/>
    <property type="match status" value="2"/>
</dbReference>
<protein>
    <recommendedName>
        <fullName evidence="11">Protein HIR</fullName>
    </recommendedName>
</protein>
<dbReference type="EMBL" id="KV722497">
    <property type="protein sequence ID" value="OCH87135.1"/>
    <property type="molecule type" value="Genomic_DNA"/>
</dbReference>
<dbReference type="SMART" id="SM00320">
    <property type="entry name" value="WD40"/>
    <property type="match status" value="8"/>
</dbReference>
<feature type="region of interest" description="Disordered" evidence="12">
    <location>
        <begin position="387"/>
        <end position="461"/>
    </location>
</feature>
<organism evidence="15 16">
    <name type="scientific">Obba rivulosa</name>
    <dbReference type="NCBI Taxonomy" id="1052685"/>
    <lineage>
        <taxon>Eukaryota</taxon>
        <taxon>Fungi</taxon>
        <taxon>Dikarya</taxon>
        <taxon>Basidiomycota</taxon>
        <taxon>Agaricomycotina</taxon>
        <taxon>Agaricomycetes</taxon>
        <taxon>Polyporales</taxon>
        <taxon>Gelatoporiaceae</taxon>
        <taxon>Obba</taxon>
    </lineage>
</organism>
<feature type="repeat" description="WD" evidence="10">
    <location>
        <begin position="72"/>
        <end position="106"/>
    </location>
</feature>
<dbReference type="GO" id="GO:0006338">
    <property type="term" value="P:chromatin remodeling"/>
    <property type="evidence" value="ECO:0007669"/>
    <property type="project" value="InterPro"/>
</dbReference>
<dbReference type="Pfam" id="PF00400">
    <property type="entry name" value="WD40"/>
    <property type="match status" value="1"/>
</dbReference>
<evidence type="ECO:0000256" key="9">
    <source>
        <dbReference type="ARBA" id="ARBA00023242"/>
    </source>
</evidence>
<evidence type="ECO:0000256" key="5">
    <source>
        <dbReference type="ARBA" id="ARBA00022737"/>
    </source>
</evidence>
<feature type="domain" description="Protein HIRA-like C-terminal" evidence="13">
    <location>
        <begin position="690"/>
        <end position="888"/>
    </location>
</feature>
<feature type="region of interest" description="Disordered" evidence="12">
    <location>
        <begin position="487"/>
        <end position="527"/>
    </location>
</feature>
<keyword evidence="7 11" id="KW-0805">Transcription regulation</keyword>
<feature type="compositionally biased region" description="Polar residues" evidence="12">
    <location>
        <begin position="408"/>
        <end position="425"/>
    </location>
</feature>
<keyword evidence="6 11" id="KW-0156">Chromatin regulator</keyword>
<evidence type="ECO:0000259" key="13">
    <source>
        <dbReference type="Pfam" id="PF07569"/>
    </source>
</evidence>
<evidence type="ECO:0000256" key="4">
    <source>
        <dbReference type="ARBA" id="ARBA00022574"/>
    </source>
</evidence>
<dbReference type="InterPro" id="IPR031120">
    <property type="entry name" value="HIR1-like"/>
</dbReference>
<gene>
    <name evidence="15" type="ORF">OBBRIDRAFT_851127</name>
</gene>
<dbReference type="GO" id="GO:0006355">
    <property type="term" value="P:regulation of DNA-templated transcription"/>
    <property type="evidence" value="ECO:0007669"/>
    <property type="project" value="InterPro"/>
</dbReference>
<dbReference type="PROSITE" id="PS50082">
    <property type="entry name" value="WD_REPEATS_2"/>
    <property type="match status" value="4"/>
</dbReference>
<dbReference type="GO" id="GO:0000785">
    <property type="term" value="C:chromatin"/>
    <property type="evidence" value="ECO:0007669"/>
    <property type="project" value="TreeGrafter"/>
</dbReference>
<proteinExistence type="inferred from homology"/>
<evidence type="ECO:0000313" key="16">
    <source>
        <dbReference type="Proteomes" id="UP000250043"/>
    </source>
</evidence>
<dbReference type="PANTHER" id="PTHR13831">
    <property type="entry name" value="MEMBER OF THE HIR1 FAMILY OF WD-REPEAT PROTEINS"/>
    <property type="match status" value="1"/>
</dbReference>
<keyword evidence="9 11" id="KW-0539">Nucleus</keyword>
<accession>A0A8E2AXA7</accession>
<evidence type="ECO:0000256" key="7">
    <source>
        <dbReference type="ARBA" id="ARBA00023015"/>
    </source>
</evidence>
<dbReference type="GO" id="GO:0000417">
    <property type="term" value="C:HIR complex"/>
    <property type="evidence" value="ECO:0007669"/>
    <property type="project" value="TreeGrafter"/>
</dbReference>
<comment type="subcellular location">
    <subcellularLocation>
        <location evidence="1 11">Nucleus</location>
    </subcellularLocation>
</comment>
<dbReference type="GO" id="GO:0006351">
    <property type="term" value="P:DNA-templated transcription"/>
    <property type="evidence" value="ECO:0007669"/>
    <property type="project" value="InterPro"/>
</dbReference>